<keyword evidence="2" id="KW-1185">Reference proteome</keyword>
<dbReference type="GeneID" id="36326324"/>
<dbReference type="RefSeq" id="XP_024334520.1">
    <property type="nucleotide sequence ID" value="XM_024481374.1"/>
</dbReference>
<name>A0A1X6MNB6_9APHY</name>
<evidence type="ECO:0000313" key="2">
    <source>
        <dbReference type="Proteomes" id="UP000194127"/>
    </source>
</evidence>
<evidence type="ECO:0000313" key="1">
    <source>
        <dbReference type="EMBL" id="OSX57726.1"/>
    </source>
</evidence>
<sequence>MRPFLPYAGKLLLRFERSPLEKHAGRRVLVLRVVQVLEPIKHLVENYDGYIKLPEEGELIVRRGKPVRIDVDIHWKNTPMNLMYDLAYPST</sequence>
<dbReference type="AlphaFoldDB" id="A0A1X6MNB6"/>
<protein>
    <submittedName>
        <fullName evidence="1">Uncharacterized protein</fullName>
    </submittedName>
</protein>
<accession>A0A1X6MNB6</accession>
<dbReference type="Proteomes" id="UP000194127">
    <property type="component" value="Unassembled WGS sequence"/>
</dbReference>
<proteinExistence type="predicted"/>
<dbReference type="EMBL" id="KZ110607">
    <property type="protein sequence ID" value="OSX57726.1"/>
    <property type="molecule type" value="Genomic_DNA"/>
</dbReference>
<gene>
    <name evidence="1" type="ORF">POSPLADRAFT_1061407</name>
</gene>
<dbReference type="OrthoDB" id="2839137at2759"/>
<organism evidence="1 2">
    <name type="scientific">Postia placenta MAD-698-R-SB12</name>
    <dbReference type="NCBI Taxonomy" id="670580"/>
    <lineage>
        <taxon>Eukaryota</taxon>
        <taxon>Fungi</taxon>
        <taxon>Dikarya</taxon>
        <taxon>Basidiomycota</taxon>
        <taxon>Agaricomycotina</taxon>
        <taxon>Agaricomycetes</taxon>
        <taxon>Polyporales</taxon>
        <taxon>Adustoporiaceae</taxon>
        <taxon>Rhodonia</taxon>
    </lineage>
</organism>
<reference evidence="1 2" key="1">
    <citation type="submission" date="2017-04" db="EMBL/GenBank/DDBJ databases">
        <title>Genome Sequence of the Model Brown-Rot Fungus Postia placenta SB12.</title>
        <authorList>
            <consortium name="DOE Joint Genome Institute"/>
            <person name="Gaskell J."/>
            <person name="Kersten P."/>
            <person name="Larrondo L.F."/>
            <person name="Canessa P."/>
            <person name="Martinez D."/>
            <person name="Hibbett D."/>
            <person name="Schmoll M."/>
            <person name="Kubicek C.P."/>
            <person name="Martinez A.T."/>
            <person name="Yadav J."/>
            <person name="Master E."/>
            <person name="Magnuson J.K."/>
            <person name="James T."/>
            <person name="Yaver D."/>
            <person name="Berka R."/>
            <person name="Labutti K."/>
            <person name="Lipzen A."/>
            <person name="Aerts A."/>
            <person name="Barry K."/>
            <person name="Henrissat B."/>
            <person name="Blanchette R."/>
            <person name="Grigoriev I."/>
            <person name="Cullen D."/>
        </authorList>
    </citation>
    <scope>NUCLEOTIDE SEQUENCE [LARGE SCALE GENOMIC DNA]</scope>
    <source>
        <strain evidence="1 2">MAD-698-R-SB12</strain>
    </source>
</reference>